<protein>
    <submittedName>
        <fullName evidence="1">Uncharacterized protein</fullName>
    </submittedName>
</protein>
<accession>A0A545VAQ0</accession>
<gene>
    <name evidence="1" type="ORF">IF1G_02886</name>
</gene>
<evidence type="ECO:0000313" key="1">
    <source>
        <dbReference type="EMBL" id="TQV98806.1"/>
    </source>
</evidence>
<reference evidence="1 2" key="1">
    <citation type="journal article" date="2019" name="Appl. Microbiol. Biotechnol.">
        <title>Genome sequence of Isaria javanica and comparative genome analysis insights into family S53 peptidase evolution in fungal entomopathogens.</title>
        <authorList>
            <person name="Lin R."/>
            <person name="Zhang X."/>
            <person name="Xin B."/>
            <person name="Zou M."/>
            <person name="Gao Y."/>
            <person name="Qin F."/>
            <person name="Hu Q."/>
            <person name="Xie B."/>
            <person name="Cheng X."/>
        </authorList>
    </citation>
    <scope>NUCLEOTIDE SEQUENCE [LARGE SCALE GENOMIC DNA]</scope>
    <source>
        <strain evidence="1 2">IJ1G</strain>
    </source>
</reference>
<keyword evidence="2" id="KW-1185">Reference proteome</keyword>
<dbReference type="AlphaFoldDB" id="A0A545VAQ0"/>
<comment type="caution">
    <text evidence="1">The sequence shown here is derived from an EMBL/GenBank/DDBJ whole genome shotgun (WGS) entry which is preliminary data.</text>
</comment>
<organism evidence="1 2">
    <name type="scientific">Cordyceps javanica</name>
    <dbReference type="NCBI Taxonomy" id="43265"/>
    <lineage>
        <taxon>Eukaryota</taxon>
        <taxon>Fungi</taxon>
        <taxon>Dikarya</taxon>
        <taxon>Ascomycota</taxon>
        <taxon>Pezizomycotina</taxon>
        <taxon>Sordariomycetes</taxon>
        <taxon>Hypocreomycetidae</taxon>
        <taxon>Hypocreales</taxon>
        <taxon>Cordycipitaceae</taxon>
        <taxon>Cordyceps</taxon>
    </lineage>
</organism>
<name>A0A545VAQ0_9HYPO</name>
<evidence type="ECO:0000313" key="2">
    <source>
        <dbReference type="Proteomes" id="UP000315783"/>
    </source>
</evidence>
<sequence>MAGLGQFVPLHLHQLTNVSAKQRISEHFGLLFIAFLSNLTAARRCYSTTLATFNLSLRRAHIGTAIFPPLEELWPP</sequence>
<dbReference type="Proteomes" id="UP000315783">
    <property type="component" value="Unassembled WGS sequence"/>
</dbReference>
<dbReference type="EMBL" id="SPUK01000003">
    <property type="protein sequence ID" value="TQV98806.1"/>
    <property type="molecule type" value="Genomic_DNA"/>
</dbReference>
<proteinExistence type="predicted"/>